<dbReference type="InterPro" id="IPR005130">
    <property type="entry name" value="Ser_deHydtase-like_asu"/>
</dbReference>
<feature type="domain" description="Serine dehydratase-like alpha subunit" evidence="1">
    <location>
        <begin position="231"/>
        <end position="459"/>
    </location>
</feature>
<evidence type="ECO:0000259" key="1">
    <source>
        <dbReference type="Pfam" id="PF03313"/>
    </source>
</evidence>
<dbReference type="InterPro" id="IPR021144">
    <property type="entry name" value="UPF0597"/>
</dbReference>
<dbReference type="GO" id="GO:0080146">
    <property type="term" value="F:L-cysteine desulfhydrase activity"/>
    <property type="evidence" value="ECO:0007669"/>
    <property type="project" value="TreeGrafter"/>
</dbReference>
<dbReference type="PANTHER" id="PTHR30501">
    <property type="entry name" value="UPF0597 PROTEIN YHAM"/>
    <property type="match status" value="1"/>
</dbReference>
<dbReference type="Pfam" id="PF03313">
    <property type="entry name" value="SDH_alpha"/>
    <property type="match status" value="1"/>
</dbReference>
<proteinExistence type="predicted"/>
<reference evidence="2 3" key="1">
    <citation type="journal article" date="2016" name="Nat. Commun.">
        <title>Thousands of microbial genomes shed light on interconnected biogeochemical processes in an aquifer system.</title>
        <authorList>
            <person name="Anantharaman K."/>
            <person name="Brown C.T."/>
            <person name="Hug L.A."/>
            <person name="Sharon I."/>
            <person name="Castelle C.J."/>
            <person name="Probst A.J."/>
            <person name="Thomas B.C."/>
            <person name="Singh A."/>
            <person name="Wilkins M.J."/>
            <person name="Karaoz U."/>
            <person name="Brodie E.L."/>
            <person name="Williams K.H."/>
            <person name="Hubbard S.S."/>
            <person name="Banfield J.F."/>
        </authorList>
    </citation>
    <scope>NUCLEOTIDE SEQUENCE [LARGE SCALE GENOMIC DNA]</scope>
</reference>
<dbReference type="Proteomes" id="UP000178435">
    <property type="component" value="Unassembled WGS sequence"/>
</dbReference>
<gene>
    <name evidence="2" type="ORF">A2149_00900</name>
</gene>
<sequence length="467" mass="50430">MNLSQLLRKIVIPVTGCTEPTAVGLASSAAMIAFSGRIPSWITTSGKLTGHRQLVIEHIELIAEIVDEVSILVDKNVYKNSLSVGIPNTGGEYGLPLAAALGLFCNPDFGMNLFADVNAKKTQLAKKLIRDKKIKIKILKAKIHELFIKASVKIRVKSRTKTGNSLIRFYHNNFIFIEADNILFYEKYPGAKKDQGLKERFVEELSIEGRPISAFTVSEIYRIIKKLTEEDRKYILDGLRLNLEASKYGLEKGSGLGIGKFIRNSVKEAGHYDKKISRIKSLVAGASDARMAGENVRMISSSGSGNMGALITLSIYALAEETELKKKLLSEAITLAHLITAYLTAHIGLLSPLCSSSAKGGIGAAAGMAYYMGADEVQVSKAMKNMISALSGVICDGAKLSCALKISEAAGVAYECASLALKNIEVPFTDGIAGMTIEETINNLSQLSQAMDKVDSAIIKLMSKKAL</sequence>
<evidence type="ECO:0000313" key="3">
    <source>
        <dbReference type="Proteomes" id="UP000178435"/>
    </source>
</evidence>
<comment type="caution">
    <text evidence="2">The sequence shown here is derived from an EMBL/GenBank/DDBJ whole genome shotgun (WGS) entry which is preliminary data.</text>
</comment>
<dbReference type="EMBL" id="MGDF01000003">
    <property type="protein sequence ID" value="OGL47651.1"/>
    <property type="molecule type" value="Genomic_DNA"/>
</dbReference>
<evidence type="ECO:0000313" key="2">
    <source>
        <dbReference type="EMBL" id="OGL47651.1"/>
    </source>
</evidence>
<dbReference type="PIRSF" id="PIRSF006054">
    <property type="entry name" value="UCP006054"/>
    <property type="match status" value="1"/>
</dbReference>
<dbReference type="PANTHER" id="PTHR30501:SF2">
    <property type="entry name" value="UPF0597 PROTEIN YHAM"/>
    <property type="match status" value="1"/>
</dbReference>
<name>A0A1F7S1R1_9BACT</name>
<dbReference type="AlphaFoldDB" id="A0A1F7S1R1"/>
<organism evidence="2 3">
    <name type="scientific">Candidatus Schekmanbacteria bacterium RBG_16_38_11</name>
    <dbReference type="NCBI Taxonomy" id="1817880"/>
    <lineage>
        <taxon>Bacteria</taxon>
        <taxon>Candidatus Schekmaniibacteriota</taxon>
    </lineage>
</organism>
<accession>A0A1F7S1R1</accession>
<protein>
    <recommendedName>
        <fullName evidence="1">Serine dehydratase-like alpha subunit domain-containing protein</fullName>
    </recommendedName>
</protein>
<dbReference type="GO" id="GO:0019450">
    <property type="term" value="P:L-cysteine catabolic process to pyruvate"/>
    <property type="evidence" value="ECO:0007669"/>
    <property type="project" value="TreeGrafter"/>
</dbReference>